<sequence>MWGWEVRFGIRVRGCKGKVTLGSENRNNCYFSSRTPPLALISPAPPGSPVQEPAPGTWSLKPVPGMQNLGSLAMRGRMARLWAPLLRAPERRPLGSRAKAVDSAAVPTALTADPGTLSSSAGPGDRQLRSPEELSGPGALRSFFHLFVQGYVFHMHELQVSLKEKYGPIWKTVIGPYTNVNLASPSLIEQLMRQEGKHPLRSDMALWKEHRDIRGYSYGPFTTQGEKWYQLRQALNPRMLKPSDAALYTDSINQVVEDLLVRLEDIKIKSPSGDQVLDVAHLFYLFSLEAIVYILFEQRIGCLKSSILPETEVVVKSVALMFKNSVYATFLPKWTRPFLPFWDRYLEGWDNIFSFGKKMIEKKLKEMDDELKAGNSDKVQVSGYLHFLLSSGQLSPDEAMGSLAEFLLAGVDTSANTLTWAFYHLAQDPELQEALYQEVIAVVPPGQIPQSKDFAHMPLLKAVVKEALRLYPVVPINSRINTDKEVVVGDFLFPKNTQFVLCHFVISRDADIFPSPKKFLPRRWLRKNQNEAVGVKHAFGSIPFGYGVRGCLGRRIAELEINLVISRVLTASNKQKEILRKGLSLQMHTPIPIHTPMENGEQGHLYSLLLRSRR</sequence>
<evidence type="ECO:0000256" key="8">
    <source>
        <dbReference type="ARBA" id="ARBA00023033"/>
    </source>
</evidence>
<dbReference type="PRINTS" id="PR00385">
    <property type="entry name" value="P450"/>
</dbReference>
<keyword evidence="13" id="KW-1185">Reference proteome</keyword>
<evidence type="ECO:0000256" key="10">
    <source>
        <dbReference type="RuleBase" id="RU000461"/>
    </source>
</evidence>
<dbReference type="GO" id="GO:0034650">
    <property type="term" value="P:cortisol metabolic process"/>
    <property type="evidence" value="ECO:0007669"/>
    <property type="project" value="TreeGrafter"/>
</dbReference>
<dbReference type="GeneTree" id="ENSGT00950000182905"/>
<dbReference type="GO" id="GO:0004497">
    <property type="term" value="F:monooxygenase activity"/>
    <property type="evidence" value="ECO:0007669"/>
    <property type="project" value="UniProtKB-KW"/>
</dbReference>
<dbReference type="FunFam" id="1.10.630.10:FF:000006">
    <property type="entry name" value="Cytochrome P450 302a1, mitochondrial"/>
    <property type="match status" value="1"/>
</dbReference>
<dbReference type="Proteomes" id="UP000007648">
    <property type="component" value="Unassembled WGS sequence"/>
</dbReference>
<dbReference type="Pfam" id="PF00067">
    <property type="entry name" value="p450"/>
    <property type="match status" value="1"/>
</dbReference>
<keyword evidence="3 9" id="KW-0349">Heme</keyword>
<dbReference type="GO" id="GO:0071375">
    <property type="term" value="P:cellular response to peptide hormone stimulus"/>
    <property type="evidence" value="ECO:0007669"/>
    <property type="project" value="TreeGrafter"/>
</dbReference>
<feature type="binding site" description="axial binding residue" evidence="9">
    <location>
        <position position="551"/>
    </location>
    <ligand>
        <name>heme</name>
        <dbReference type="ChEBI" id="CHEBI:30413"/>
    </ligand>
    <ligandPart>
        <name>Fe</name>
        <dbReference type="ChEBI" id="CHEBI:18248"/>
    </ligandPart>
</feature>
<comment type="cofactor">
    <cofactor evidence="1 9">
        <name>heme</name>
        <dbReference type="ChEBI" id="CHEBI:30413"/>
    </cofactor>
</comment>
<evidence type="ECO:0000256" key="11">
    <source>
        <dbReference type="SAM" id="MobiDB-lite"/>
    </source>
</evidence>
<dbReference type="PANTHER" id="PTHR24279">
    <property type="entry name" value="CYTOCHROME P450"/>
    <property type="match status" value="1"/>
</dbReference>
<accession>A0A7N4V230</accession>
<evidence type="ECO:0000256" key="5">
    <source>
        <dbReference type="ARBA" id="ARBA00022946"/>
    </source>
</evidence>
<reference evidence="12 13" key="1">
    <citation type="journal article" date="2011" name="Proc. Natl. Acad. Sci. U.S.A.">
        <title>Genetic diversity and population structure of the endangered marsupial Sarcophilus harrisii (Tasmanian devil).</title>
        <authorList>
            <person name="Miller W."/>
            <person name="Hayes V.M."/>
            <person name="Ratan A."/>
            <person name="Petersen D.C."/>
            <person name="Wittekindt N.E."/>
            <person name="Miller J."/>
            <person name="Walenz B."/>
            <person name="Knight J."/>
            <person name="Qi J."/>
            <person name="Zhao F."/>
            <person name="Wang Q."/>
            <person name="Bedoya-Reina O.C."/>
            <person name="Katiyar N."/>
            <person name="Tomsho L.P."/>
            <person name="Kasson L.M."/>
            <person name="Hardie R.A."/>
            <person name="Woodbridge P."/>
            <person name="Tindall E.A."/>
            <person name="Bertelsen M.F."/>
            <person name="Dixon D."/>
            <person name="Pyecroft S."/>
            <person name="Helgen K.M."/>
            <person name="Lesk A.M."/>
            <person name="Pringle T.H."/>
            <person name="Patterson N."/>
            <person name="Zhang Y."/>
            <person name="Kreiss A."/>
            <person name="Woods G.M."/>
            <person name="Jones M.E."/>
            <person name="Schuster S.C."/>
        </authorList>
    </citation>
    <scope>NUCLEOTIDE SEQUENCE [LARGE SCALE GENOMIC DNA]</scope>
</reference>
<dbReference type="SUPFAM" id="SSF48264">
    <property type="entry name" value="Cytochrome P450"/>
    <property type="match status" value="1"/>
</dbReference>
<dbReference type="GO" id="GO:0006700">
    <property type="term" value="P:C21-steroid hormone biosynthetic process"/>
    <property type="evidence" value="ECO:0007669"/>
    <property type="project" value="TreeGrafter"/>
</dbReference>
<dbReference type="AlphaFoldDB" id="A0A7N4V230"/>
<dbReference type="InParanoid" id="A0A7N4V230"/>
<gene>
    <name evidence="12" type="primary">LOC100918281</name>
</gene>
<keyword evidence="5" id="KW-0809">Transit peptide</keyword>
<evidence type="ECO:0000256" key="6">
    <source>
        <dbReference type="ARBA" id="ARBA00023002"/>
    </source>
</evidence>
<evidence type="ECO:0000256" key="7">
    <source>
        <dbReference type="ARBA" id="ARBA00023004"/>
    </source>
</evidence>
<dbReference type="GO" id="GO:0005743">
    <property type="term" value="C:mitochondrial inner membrane"/>
    <property type="evidence" value="ECO:0007669"/>
    <property type="project" value="TreeGrafter"/>
</dbReference>
<dbReference type="Ensembl" id="ENSSHAT00000038881.1">
    <property type="protein sequence ID" value="ENSSHAP00000033546.1"/>
    <property type="gene ID" value="ENSSHAG00000029676.1"/>
</dbReference>
<evidence type="ECO:0000313" key="12">
    <source>
        <dbReference type="Ensembl" id="ENSSHAP00000033546.1"/>
    </source>
</evidence>
<dbReference type="GO" id="GO:0042359">
    <property type="term" value="P:vitamin D metabolic process"/>
    <property type="evidence" value="ECO:0007669"/>
    <property type="project" value="UniProtKB-ARBA"/>
</dbReference>
<dbReference type="PROSITE" id="PS00086">
    <property type="entry name" value="CYTOCHROME_P450"/>
    <property type="match status" value="1"/>
</dbReference>
<dbReference type="GO" id="GO:0008203">
    <property type="term" value="P:cholesterol metabolic process"/>
    <property type="evidence" value="ECO:0007669"/>
    <property type="project" value="TreeGrafter"/>
</dbReference>
<dbReference type="InterPro" id="IPR002401">
    <property type="entry name" value="Cyt_P450_E_grp-I"/>
</dbReference>
<evidence type="ECO:0008006" key="14">
    <source>
        <dbReference type="Google" id="ProtNLM"/>
    </source>
</evidence>
<dbReference type="InterPro" id="IPR036396">
    <property type="entry name" value="Cyt_P450_sf"/>
</dbReference>
<dbReference type="InterPro" id="IPR001128">
    <property type="entry name" value="Cyt_P450"/>
</dbReference>
<evidence type="ECO:0000256" key="9">
    <source>
        <dbReference type="PIRSR" id="PIRSR602401-1"/>
    </source>
</evidence>
<comment type="similarity">
    <text evidence="2 10">Belongs to the cytochrome P450 family.</text>
</comment>
<protein>
    <recommendedName>
        <fullName evidence="14">Cytochrome P450 family 27 subfamily A member 1</fullName>
    </recommendedName>
</protein>
<evidence type="ECO:0000256" key="3">
    <source>
        <dbReference type="ARBA" id="ARBA00022617"/>
    </source>
</evidence>
<evidence type="ECO:0000256" key="4">
    <source>
        <dbReference type="ARBA" id="ARBA00022723"/>
    </source>
</evidence>
<reference evidence="12" key="3">
    <citation type="submission" date="2025-09" db="UniProtKB">
        <authorList>
            <consortium name="Ensembl"/>
        </authorList>
    </citation>
    <scope>IDENTIFICATION</scope>
</reference>
<dbReference type="InterPro" id="IPR050479">
    <property type="entry name" value="CYP11_CYP27_families"/>
</dbReference>
<organism evidence="12 13">
    <name type="scientific">Sarcophilus harrisii</name>
    <name type="common">Tasmanian devil</name>
    <name type="synonym">Sarcophilus laniarius</name>
    <dbReference type="NCBI Taxonomy" id="9305"/>
    <lineage>
        <taxon>Eukaryota</taxon>
        <taxon>Metazoa</taxon>
        <taxon>Chordata</taxon>
        <taxon>Craniata</taxon>
        <taxon>Vertebrata</taxon>
        <taxon>Euteleostomi</taxon>
        <taxon>Mammalia</taxon>
        <taxon>Metatheria</taxon>
        <taxon>Dasyuromorphia</taxon>
        <taxon>Dasyuridae</taxon>
        <taxon>Sarcophilus</taxon>
    </lineage>
</organism>
<dbReference type="InterPro" id="IPR017972">
    <property type="entry name" value="Cyt_P450_CS"/>
</dbReference>
<dbReference type="GO" id="GO:0016705">
    <property type="term" value="F:oxidoreductase activity, acting on paired donors, with incorporation or reduction of molecular oxygen"/>
    <property type="evidence" value="ECO:0007669"/>
    <property type="project" value="InterPro"/>
</dbReference>
<keyword evidence="8 10" id="KW-0503">Monooxygenase</keyword>
<dbReference type="GO" id="GO:0006704">
    <property type="term" value="P:glucocorticoid biosynthetic process"/>
    <property type="evidence" value="ECO:0007669"/>
    <property type="project" value="TreeGrafter"/>
</dbReference>
<dbReference type="GO" id="GO:0020037">
    <property type="term" value="F:heme binding"/>
    <property type="evidence" value="ECO:0007669"/>
    <property type="project" value="InterPro"/>
</dbReference>
<name>A0A7N4V230_SARHA</name>
<dbReference type="PRINTS" id="PR00463">
    <property type="entry name" value="EP450I"/>
</dbReference>
<keyword evidence="7 9" id="KW-0408">Iron</keyword>
<dbReference type="FunCoup" id="A0A7N4V230">
    <property type="interactions" value="632"/>
</dbReference>
<dbReference type="PANTHER" id="PTHR24279:SF123">
    <property type="entry name" value="CYTOCHROME P450 FAMILY 27 SUBFAMILY A MEMBER 1"/>
    <property type="match status" value="1"/>
</dbReference>
<evidence type="ECO:0000256" key="2">
    <source>
        <dbReference type="ARBA" id="ARBA00010617"/>
    </source>
</evidence>
<keyword evidence="4 9" id="KW-0479">Metal-binding</keyword>
<feature type="region of interest" description="Disordered" evidence="11">
    <location>
        <begin position="94"/>
        <end position="134"/>
    </location>
</feature>
<evidence type="ECO:0000256" key="1">
    <source>
        <dbReference type="ARBA" id="ARBA00001971"/>
    </source>
</evidence>
<keyword evidence="6 10" id="KW-0560">Oxidoreductase</keyword>
<dbReference type="GO" id="GO:0005506">
    <property type="term" value="F:iron ion binding"/>
    <property type="evidence" value="ECO:0007669"/>
    <property type="project" value="InterPro"/>
</dbReference>
<dbReference type="Gene3D" id="1.10.630.10">
    <property type="entry name" value="Cytochrome P450"/>
    <property type="match status" value="1"/>
</dbReference>
<proteinExistence type="inferred from homology"/>
<evidence type="ECO:0000313" key="13">
    <source>
        <dbReference type="Proteomes" id="UP000007648"/>
    </source>
</evidence>
<reference evidence="12" key="2">
    <citation type="submission" date="2025-08" db="UniProtKB">
        <authorList>
            <consortium name="Ensembl"/>
        </authorList>
    </citation>
    <scope>IDENTIFICATION</scope>
</reference>